<evidence type="ECO:0000313" key="1">
    <source>
        <dbReference type="EMBL" id="KAG0443869.1"/>
    </source>
</evidence>
<accession>A0AC60QXV3</accession>
<gene>
    <name evidence="1" type="ORF">HPB47_014438</name>
</gene>
<sequence length="495" mass="54402">MPYMRLTTCDKKKLDSIIRQVYKLALGLPMATRTGAPKSCVSPRRPPGAPSCTGCGSSRNLCKKPRSTFRRRLGKCWKSARYHGICTLNITRRGERRELKRSISSIVRTPASFTWTPHRSRAENLACFANAVVNIGGSTVTQTSVTTKATAVAGGRGGRCTGLGPRGPPVNNDHQRNLDGSPQIRQWQAVRDTVWCGSPLTRLTREMKQHTHLQLEQHASDFHRGVNEAESNHPSMSKECLAVFQDILPHYRLERRVYPPPDKSFTKFQALRWRQLQTNAFPCPAFLRHIYPTCTKKSAAAGADPLPAAAATSGLCLHLFPSSDGGGAGCGICSRNIPSNMTRMRESSHLGCLSRTLLLPEERVLMTWAASRCGRLSLPVSETPCSAAEINPGPIRLARQKLGGFAGGSASVNVPFDGRCARCPPPDPTDGETSPTKATIAHLFWECPFDPPSPTLRDFVAHLQGGERTPWIHLGPCFSEARTHTFKPKWSPERI</sequence>
<organism evidence="1 2">
    <name type="scientific">Ixodes persulcatus</name>
    <name type="common">Taiga tick</name>
    <dbReference type="NCBI Taxonomy" id="34615"/>
    <lineage>
        <taxon>Eukaryota</taxon>
        <taxon>Metazoa</taxon>
        <taxon>Ecdysozoa</taxon>
        <taxon>Arthropoda</taxon>
        <taxon>Chelicerata</taxon>
        <taxon>Arachnida</taxon>
        <taxon>Acari</taxon>
        <taxon>Parasitiformes</taxon>
        <taxon>Ixodida</taxon>
        <taxon>Ixodoidea</taxon>
        <taxon>Ixodidae</taxon>
        <taxon>Ixodinae</taxon>
        <taxon>Ixodes</taxon>
    </lineage>
</organism>
<evidence type="ECO:0000313" key="2">
    <source>
        <dbReference type="Proteomes" id="UP000805193"/>
    </source>
</evidence>
<keyword evidence="2" id="KW-1185">Reference proteome</keyword>
<dbReference type="EMBL" id="JABSTQ010002775">
    <property type="protein sequence ID" value="KAG0443869.1"/>
    <property type="molecule type" value="Genomic_DNA"/>
</dbReference>
<protein>
    <submittedName>
        <fullName evidence="1">Uncharacterized protein</fullName>
    </submittedName>
</protein>
<comment type="caution">
    <text evidence="1">The sequence shown here is derived from an EMBL/GenBank/DDBJ whole genome shotgun (WGS) entry which is preliminary data.</text>
</comment>
<reference evidence="1 2" key="1">
    <citation type="journal article" date="2020" name="Cell">
        <title>Large-Scale Comparative Analyses of Tick Genomes Elucidate Their Genetic Diversity and Vector Capacities.</title>
        <authorList>
            <consortium name="Tick Genome and Microbiome Consortium (TIGMIC)"/>
            <person name="Jia N."/>
            <person name="Wang J."/>
            <person name="Shi W."/>
            <person name="Du L."/>
            <person name="Sun Y."/>
            <person name="Zhan W."/>
            <person name="Jiang J.F."/>
            <person name="Wang Q."/>
            <person name="Zhang B."/>
            <person name="Ji P."/>
            <person name="Bell-Sakyi L."/>
            <person name="Cui X.M."/>
            <person name="Yuan T.T."/>
            <person name="Jiang B.G."/>
            <person name="Yang W.F."/>
            <person name="Lam T.T."/>
            <person name="Chang Q.C."/>
            <person name="Ding S.J."/>
            <person name="Wang X.J."/>
            <person name="Zhu J.G."/>
            <person name="Ruan X.D."/>
            <person name="Zhao L."/>
            <person name="Wei J.T."/>
            <person name="Ye R.Z."/>
            <person name="Que T.C."/>
            <person name="Du C.H."/>
            <person name="Zhou Y.H."/>
            <person name="Cheng J.X."/>
            <person name="Dai P.F."/>
            <person name="Guo W.B."/>
            <person name="Han X.H."/>
            <person name="Huang E.J."/>
            <person name="Li L.F."/>
            <person name="Wei W."/>
            <person name="Gao Y.C."/>
            <person name="Liu J.Z."/>
            <person name="Shao H.Z."/>
            <person name="Wang X."/>
            <person name="Wang C.C."/>
            <person name="Yang T.C."/>
            <person name="Huo Q.B."/>
            <person name="Li W."/>
            <person name="Chen H.Y."/>
            <person name="Chen S.E."/>
            <person name="Zhou L.G."/>
            <person name="Ni X.B."/>
            <person name="Tian J.H."/>
            <person name="Sheng Y."/>
            <person name="Liu T."/>
            <person name="Pan Y.S."/>
            <person name="Xia L.Y."/>
            <person name="Li J."/>
            <person name="Zhao F."/>
            <person name="Cao W.C."/>
        </authorList>
    </citation>
    <scope>NUCLEOTIDE SEQUENCE [LARGE SCALE GENOMIC DNA]</scope>
    <source>
        <strain evidence="1">Iper-2018</strain>
    </source>
</reference>
<name>A0AC60QXV3_IXOPE</name>
<proteinExistence type="predicted"/>
<dbReference type="Proteomes" id="UP000805193">
    <property type="component" value="Unassembled WGS sequence"/>
</dbReference>